<dbReference type="EMBL" id="BARU01041512">
    <property type="protein sequence ID" value="GAH88665.1"/>
    <property type="molecule type" value="Genomic_DNA"/>
</dbReference>
<dbReference type="NCBIfam" id="TIGR01552">
    <property type="entry name" value="phd_fam"/>
    <property type="match status" value="1"/>
</dbReference>
<proteinExistence type="predicted"/>
<accession>X1K4U9</accession>
<reference evidence="1" key="1">
    <citation type="journal article" date="2014" name="Front. Microbiol.">
        <title>High frequency of phylogenetically diverse reductive dehalogenase-homologous genes in deep subseafloor sedimentary metagenomes.</title>
        <authorList>
            <person name="Kawai M."/>
            <person name="Futagami T."/>
            <person name="Toyoda A."/>
            <person name="Takaki Y."/>
            <person name="Nishi S."/>
            <person name="Hori S."/>
            <person name="Arai W."/>
            <person name="Tsubouchi T."/>
            <person name="Morono Y."/>
            <person name="Uchiyama I."/>
            <person name="Ito T."/>
            <person name="Fujiyama A."/>
            <person name="Inagaki F."/>
            <person name="Takami H."/>
        </authorList>
    </citation>
    <scope>NUCLEOTIDE SEQUENCE</scope>
    <source>
        <strain evidence="1">Expedition CK06-06</strain>
    </source>
</reference>
<comment type="caution">
    <text evidence="1">The sequence shown here is derived from an EMBL/GenBank/DDBJ whole genome shotgun (WGS) entry which is preliminary data.</text>
</comment>
<organism evidence="1">
    <name type="scientific">marine sediment metagenome</name>
    <dbReference type="NCBI Taxonomy" id="412755"/>
    <lineage>
        <taxon>unclassified sequences</taxon>
        <taxon>metagenomes</taxon>
        <taxon>ecological metagenomes</taxon>
    </lineage>
</organism>
<evidence type="ECO:0000313" key="1">
    <source>
        <dbReference type="EMBL" id="GAH88665.1"/>
    </source>
</evidence>
<gene>
    <name evidence="1" type="ORF">S03H2_63988</name>
</gene>
<evidence type="ECO:0008006" key="2">
    <source>
        <dbReference type="Google" id="ProtNLM"/>
    </source>
</evidence>
<protein>
    <recommendedName>
        <fullName evidence="2">Antitoxin</fullName>
    </recommendedName>
</protein>
<sequence length="45" mass="5196">MGVITAKKLKQRTGEIIKRVRAGERFTLTYRGKPGKNRAQIRRLV</sequence>
<dbReference type="AlphaFoldDB" id="X1K4U9"/>
<name>X1K4U9_9ZZZZ</name>